<dbReference type="Pfam" id="PF03747">
    <property type="entry name" value="ADP_ribosyl_GH"/>
    <property type="match status" value="1"/>
</dbReference>
<dbReference type="InterPro" id="IPR050792">
    <property type="entry name" value="ADP-ribosylglycohydrolase"/>
</dbReference>
<gene>
    <name evidence="1" type="ordered locus">Dbac_1574</name>
</gene>
<evidence type="ECO:0000313" key="2">
    <source>
        <dbReference type="Proteomes" id="UP000002216"/>
    </source>
</evidence>
<sequence>MEPTPSSHGPIPSISLQRASAALASLFVGDSLAMPVHWYYDTADIERAFPGGIKEFEAAPEFHPSSIMSLHSTRRGGRSAHGGLSDSPEIIGTVILKGRQHLWGQANRHYHHGMQAGDNTLNAHCARVLMRSIIASNGRYSRDHFLQSYIEFMTADPPRHRDTYAESYHRGFFANLVAKKPPHQCGARTHDTPSMGGLVTIGPLAMSSLLHGAALSTAQATCREHLFLTHPDETLGRICDGYVALVAGLLLRKAGESPDRYLLEAAETTMGIDLAHMVDRARTDREIVGGRYSTACYISDSWPSLLYLAYKYRNDLKAALLANTNLGGENAHRGAVLGGIVSLSCDSTAPDWFERLVDCEAIQSEIAALLAPLPV</sequence>
<accession>C7LUD2</accession>
<dbReference type="HOGENOM" id="CLU_046767_0_0_7"/>
<dbReference type="EMBL" id="CP001629">
    <property type="protein sequence ID" value="ACU89667.1"/>
    <property type="molecule type" value="Genomic_DNA"/>
</dbReference>
<keyword evidence="2" id="KW-1185">Reference proteome</keyword>
<dbReference type="InterPro" id="IPR036705">
    <property type="entry name" value="Ribosyl_crysJ1_sf"/>
</dbReference>
<protein>
    <submittedName>
        <fullName evidence="1">ADP-ribosylation/Crystallin J1</fullName>
    </submittedName>
</protein>
<dbReference type="SUPFAM" id="SSF101478">
    <property type="entry name" value="ADP-ribosylglycohydrolase"/>
    <property type="match status" value="1"/>
</dbReference>
<evidence type="ECO:0000313" key="1">
    <source>
        <dbReference type="EMBL" id="ACU89667.1"/>
    </source>
</evidence>
<dbReference type="RefSeq" id="WP_015773758.1">
    <property type="nucleotide sequence ID" value="NC_013173.1"/>
</dbReference>
<proteinExistence type="predicted"/>
<dbReference type="OrthoDB" id="5297797at2"/>
<dbReference type="STRING" id="525897.Dbac_1574"/>
<name>C7LUD2_DESBD</name>
<dbReference type="KEGG" id="dba:Dbac_1574"/>
<reference evidence="1 2" key="1">
    <citation type="journal article" date="2009" name="Stand. Genomic Sci.">
        <title>Complete genome sequence of Desulfomicrobium baculatum type strain (X).</title>
        <authorList>
            <person name="Copeland A."/>
            <person name="Spring S."/>
            <person name="Goker M."/>
            <person name="Schneider S."/>
            <person name="Lapidus A."/>
            <person name="Del Rio T.G."/>
            <person name="Tice H."/>
            <person name="Cheng J.F."/>
            <person name="Chen F."/>
            <person name="Nolan M."/>
            <person name="Bruce D."/>
            <person name="Goodwin L."/>
            <person name="Pitluck S."/>
            <person name="Ivanova N."/>
            <person name="Mavrommatis K."/>
            <person name="Ovchinnikova G."/>
            <person name="Pati A."/>
            <person name="Chen A."/>
            <person name="Palaniappan K."/>
            <person name="Land M."/>
            <person name="Hauser L."/>
            <person name="Chang Y.J."/>
            <person name="Jeffries C.C."/>
            <person name="Meincke L."/>
            <person name="Sims D."/>
            <person name="Brettin T."/>
            <person name="Detter J.C."/>
            <person name="Han C."/>
            <person name="Chain P."/>
            <person name="Bristow J."/>
            <person name="Eisen J.A."/>
            <person name="Markowitz V."/>
            <person name="Hugenholtz P."/>
            <person name="Kyrpides N.C."/>
            <person name="Klenk H.P."/>
            <person name="Lucas S."/>
        </authorList>
    </citation>
    <scope>NUCLEOTIDE SEQUENCE [LARGE SCALE GENOMIC DNA]</scope>
    <source>
        <strain evidence="2">DSM 4028 / VKM B-1378 / X</strain>
    </source>
</reference>
<dbReference type="Gene3D" id="1.10.4080.10">
    <property type="entry name" value="ADP-ribosylation/Crystallin J1"/>
    <property type="match status" value="1"/>
</dbReference>
<dbReference type="AlphaFoldDB" id="C7LUD2"/>
<dbReference type="PANTHER" id="PTHR16222">
    <property type="entry name" value="ADP-RIBOSYLGLYCOHYDROLASE"/>
    <property type="match status" value="1"/>
</dbReference>
<dbReference type="PANTHER" id="PTHR16222:SF34">
    <property type="entry name" value="ADP-RIBOSYLGLYCOHYDROLASE"/>
    <property type="match status" value="1"/>
</dbReference>
<organism evidence="1 2">
    <name type="scientific">Desulfomicrobium baculatum (strain DSM 4028 / VKM B-1378 / X)</name>
    <name type="common">Desulfovibrio baculatus</name>
    <dbReference type="NCBI Taxonomy" id="525897"/>
    <lineage>
        <taxon>Bacteria</taxon>
        <taxon>Pseudomonadati</taxon>
        <taxon>Thermodesulfobacteriota</taxon>
        <taxon>Desulfovibrionia</taxon>
        <taxon>Desulfovibrionales</taxon>
        <taxon>Desulfomicrobiaceae</taxon>
        <taxon>Desulfomicrobium</taxon>
    </lineage>
</organism>
<dbReference type="InterPro" id="IPR005502">
    <property type="entry name" value="Ribosyl_crysJ1"/>
</dbReference>
<dbReference type="eggNOG" id="COG1397">
    <property type="taxonomic scope" value="Bacteria"/>
</dbReference>
<dbReference type="Proteomes" id="UP000002216">
    <property type="component" value="Chromosome"/>
</dbReference>